<sequence length="87" mass="9227">MFGTPYQTADGTTVIPVTRAGGGPLGIFTVRAGSAKWVPAVDATRIVLVSLLIGLVTSVFAGVAMIRRPPWPDLRGDISGHPAWRER</sequence>
<evidence type="ECO:0000313" key="2">
    <source>
        <dbReference type="EMBL" id="EKF21368.1"/>
    </source>
</evidence>
<dbReference type="RefSeq" id="WP_005632253.1">
    <property type="nucleotide sequence ID" value="NZ_AMRA01000146.1"/>
</dbReference>
<keyword evidence="1" id="KW-1133">Transmembrane helix</keyword>
<dbReference type="AlphaFoldDB" id="K5B757"/>
<proteinExistence type="predicted"/>
<evidence type="ECO:0000256" key="1">
    <source>
        <dbReference type="SAM" id="Phobius"/>
    </source>
</evidence>
<keyword evidence="3" id="KW-1185">Reference proteome</keyword>
<dbReference type="eggNOG" id="ENOG5034AJR">
    <property type="taxonomic scope" value="Bacteria"/>
</dbReference>
<evidence type="ECO:0000313" key="3">
    <source>
        <dbReference type="Proteomes" id="UP000006265"/>
    </source>
</evidence>
<keyword evidence="1" id="KW-0812">Transmembrane</keyword>
<reference evidence="2 3" key="1">
    <citation type="journal article" date="2012" name="J. Bacteriol.">
        <title>Genome sequence of Mycobacterium hassiacum DSM 44199, a rare source of heat-stable mycobacterial proteins.</title>
        <authorList>
            <person name="Tiago I."/>
            <person name="Maranha A."/>
            <person name="Mendes V."/>
            <person name="Alarico S."/>
            <person name="Moynihan P.J."/>
            <person name="Clarke A.J."/>
            <person name="Macedo-Ribeiro S."/>
            <person name="Pereira P.J."/>
            <person name="Empadinhas N."/>
        </authorList>
    </citation>
    <scope>NUCLEOTIDE SEQUENCE [LARGE SCALE GENOMIC DNA]</scope>
    <source>
        <strain evidence="3">DSM 44199 / CIP 105218 / JCM 12690 / 3849</strain>
    </source>
</reference>
<gene>
    <name evidence="2" type="ORF">C731_4667</name>
</gene>
<dbReference type="EMBL" id="AMRA01000146">
    <property type="protein sequence ID" value="EKF21368.1"/>
    <property type="molecule type" value="Genomic_DNA"/>
</dbReference>
<dbReference type="PATRIC" id="fig|1122247.3.peg.4469"/>
<keyword evidence="1" id="KW-0472">Membrane</keyword>
<accession>K5B757</accession>
<feature type="transmembrane region" description="Helical" evidence="1">
    <location>
        <begin position="46"/>
        <end position="66"/>
    </location>
</feature>
<protein>
    <submittedName>
        <fullName evidence="2">Uncharacterized protein</fullName>
    </submittedName>
</protein>
<dbReference type="STRING" id="1122247.GCA_000379865_02895"/>
<comment type="caution">
    <text evidence="2">The sequence shown here is derived from an EMBL/GenBank/DDBJ whole genome shotgun (WGS) entry which is preliminary data.</text>
</comment>
<name>K5B757_MYCHD</name>
<organism evidence="2 3">
    <name type="scientific">Mycolicibacterium hassiacum (strain DSM 44199 / CIP 105218 / JCM 12690 / 3849)</name>
    <name type="common">Mycobacterium hassiacum</name>
    <dbReference type="NCBI Taxonomy" id="1122247"/>
    <lineage>
        <taxon>Bacteria</taxon>
        <taxon>Bacillati</taxon>
        <taxon>Actinomycetota</taxon>
        <taxon>Actinomycetes</taxon>
        <taxon>Mycobacteriales</taxon>
        <taxon>Mycobacteriaceae</taxon>
        <taxon>Mycolicibacterium</taxon>
    </lineage>
</organism>
<dbReference type="Proteomes" id="UP000006265">
    <property type="component" value="Unassembled WGS sequence"/>
</dbReference>